<dbReference type="STRING" id="644352.J3NPB9"/>
<dbReference type="OrthoDB" id="3904217at2759"/>
<dbReference type="Proteomes" id="UP000006039">
    <property type="component" value="Unassembled WGS sequence"/>
</dbReference>
<dbReference type="EMBL" id="GL385396">
    <property type="protein sequence ID" value="EJT78024.1"/>
    <property type="molecule type" value="Genomic_DNA"/>
</dbReference>
<dbReference type="HOGENOM" id="CLU_1835297_0_0_1"/>
<reference evidence="2" key="5">
    <citation type="submission" date="2018-04" db="UniProtKB">
        <authorList>
            <consortium name="EnsemblFungi"/>
        </authorList>
    </citation>
    <scope>IDENTIFICATION</scope>
    <source>
        <strain evidence="2">R3-111a-1</strain>
    </source>
</reference>
<dbReference type="AlphaFoldDB" id="J3NPB9"/>
<dbReference type="EnsemblFungi" id="EJT78024">
    <property type="protein sequence ID" value="EJT78024"/>
    <property type="gene ID" value="GGTG_03127"/>
</dbReference>
<reference evidence="1" key="2">
    <citation type="submission" date="2010-07" db="EMBL/GenBank/DDBJ databases">
        <authorList>
            <consortium name="The Broad Institute Genome Sequencing Platform"/>
            <consortium name="Broad Institute Genome Sequencing Center for Infectious Disease"/>
            <person name="Ma L.-J."/>
            <person name="Dead R."/>
            <person name="Young S."/>
            <person name="Zeng Q."/>
            <person name="Koehrsen M."/>
            <person name="Alvarado L."/>
            <person name="Berlin A."/>
            <person name="Chapman S.B."/>
            <person name="Chen Z."/>
            <person name="Freedman E."/>
            <person name="Gellesch M."/>
            <person name="Goldberg J."/>
            <person name="Griggs A."/>
            <person name="Gujja S."/>
            <person name="Heilman E.R."/>
            <person name="Heiman D."/>
            <person name="Hepburn T."/>
            <person name="Howarth C."/>
            <person name="Jen D."/>
            <person name="Larson L."/>
            <person name="Mehta T."/>
            <person name="Neiman D."/>
            <person name="Pearson M."/>
            <person name="Roberts A."/>
            <person name="Saif S."/>
            <person name="Shea T."/>
            <person name="Shenoy N."/>
            <person name="Sisk P."/>
            <person name="Stolte C."/>
            <person name="Sykes S."/>
            <person name="Walk T."/>
            <person name="White J."/>
            <person name="Yandava C."/>
            <person name="Haas B."/>
            <person name="Nusbaum C."/>
            <person name="Birren B."/>
        </authorList>
    </citation>
    <scope>NUCLEOTIDE SEQUENCE</scope>
    <source>
        <strain evidence="1">R3-111a-1</strain>
    </source>
</reference>
<accession>J3NPB9</accession>
<dbReference type="GeneID" id="20343585"/>
<reference evidence="2" key="4">
    <citation type="journal article" date="2015" name="G3 (Bethesda)">
        <title>Genome sequences of three phytopathogenic species of the Magnaporthaceae family of fungi.</title>
        <authorList>
            <person name="Okagaki L.H."/>
            <person name="Nunes C.C."/>
            <person name="Sailsbery J."/>
            <person name="Clay B."/>
            <person name="Brown D."/>
            <person name="John T."/>
            <person name="Oh Y."/>
            <person name="Young N."/>
            <person name="Fitzgerald M."/>
            <person name="Haas B.J."/>
            <person name="Zeng Q."/>
            <person name="Young S."/>
            <person name="Adiconis X."/>
            <person name="Fan L."/>
            <person name="Levin J.Z."/>
            <person name="Mitchell T.K."/>
            <person name="Okubara P.A."/>
            <person name="Farman M.L."/>
            <person name="Kohn L.M."/>
            <person name="Birren B."/>
            <person name="Ma L.-J."/>
            <person name="Dean R.A."/>
        </authorList>
    </citation>
    <scope>NUCLEOTIDE SEQUENCE</scope>
    <source>
        <strain evidence="2">R3-111a-1</strain>
    </source>
</reference>
<sequence length="140" mass="15156">MITSNDTTDTQYRPRDVTLPAKSNDSLEHWAIVAQHSVAAGGPATFVNVTGRCGGGIGRKRGGDGAKGTMHTLYTTSTLPAWFGFEQDVQFEFHDGGNLHMLQSYVGQDLLQTSWFKKLPDVPSSRDGAHWSIGQDGDCA</sequence>
<protein>
    <submittedName>
        <fullName evidence="1 2">Uncharacterized protein</fullName>
    </submittedName>
</protein>
<gene>
    <name evidence="2" type="primary">20343585</name>
    <name evidence="1" type="ORF">GGTG_03127</name>
</gene>
<dbReference type="RefSeq" id="XP_009219169.1">
    <property type="nucleotide sequence ID" value="XM_009220905.1"/>
</dbReference>
<keyword evidence="3" id="KW-1185">Reference proteome</keyword>
<name>J3NPB9_GAET3</name>
<reference evidence="3" key="1">
    <citation type="submission" date="2010-07" db="EMBL/GenBank/DDBJ databases">
        <title>The genome sequence of Gaeumannomyces graminis var. tritici strain R3-111a-1.</title>
        <authorList>
            <consortium name="The Broad Institute Genome Sequencing Platform"/>
            <person name="Ma L.-J."/>
            <person name="Dead R."/>
            <person name="Young S."/>
            <person name="Zeng Q."/>
            <person name="Koehrsen M."/>
            <person name="Alvarado L."/>
            <person name="Berlin A."/>
            <person name="Chapman S.B."/>
            <person name="Chen Z."/>
            <person name="Freedman E."/>
            <person name="Gellesch M."/>
            <person name="Goldberg J."/>
            <person name="Griggs A."/>
            <person name="Gujja S."/>
            <person name="Heilman E.R."/>
            <person name="Heiman D."/>
            <person name="Hepburn T."/>
            <person name="Howarth C."/>
            <person name="Jen D."/>
            <person name="Larson L."/>
            <person name="Mehta T."/>
            <person name="Neiman D."/>
            <person name="Pearson M."/>
            <person name="Roberts A."/>
            <person name="Saif S."/>
            <person name="Shea T."/>
            <person name="Shenoy N."/>
            <person name="Sisk P."/>
            <person name="Stolte C."/>
            <person name="Sykes S."/>
            <person name="Walk T."/>
            <person name="White J."/>
            <person name="Yandava C."/>
            <person name="Haas B."/>
            <person name="Nusbaum C."/>
            <person name="Birren B."/>
        </authorList>
    </citation>
    <scope>NUCLEOTIDE SEQUENCE [LARGE SCALE GENOMIC DNA]</scope>
    <source>
        <strain evidence="3">R3-111a-1</strain>
    </source>
</reference>
<proteinExistence type="predicted"/>
<evidence type="ECO:0000313" key="2">
    <source>
        <dbReference type="EnsemblFungi" id="EJT78024"/>
    </source>
</evidence>
<evidence type="ECO:0000313" key="3">
    <source>
        <dbReference type="Proteomes" id="UP000006039"/>
    </source>
</evidence>
<evidence type="ECO:0000313" key="1">
    <source>
        <dbReference type="EMBL" id="EJT78024.1"/>
    </source>
</evidence>
<reference evidence="1" key="3">
    <citation type="submission" date="2010-09" db="EMBL/GenBank/DDBJ databases">
        <title>Annotation of Gaeumannomyces graminis var. tritici R3-111a-1.</title>
        <authorList>
            <consortium name="The Broad Institute Genome Sequencing Platform"/>
            <person name="Ma L.-J."/>
            <person name="Dead R."/>
            <person name="Young S.K."/>
            <person name="Zeng Q."/>
            <person name="Gargeya S."/>
            <person name="Fitzgerald M."/>
            <person name="Haas B."/>
            <person name="Abouelleil A."/>
            <person name="Alvarado L."/>
            <person name="Arachchi H.M."/>
            <person name="Berlin A."/>
            <person name="Brown A."/>
            <person name="Chapman S.B."/>
            <person name="Chen Z."/>
            <person name="Dunbar C."/>
            <person name="Freedman E."/>
            <person name="Gearin G."/>
            <person name="Gellesch M."/>
            <person name="Goldberg J."/>
            <person name="Griggs A."/>
            <person name="Gujja S."/>
            <person name="Heiman D."/>
            <person name="Howarth C."/>
            <person name="Larson L."/>
            <person name="Lui A."/>
            <person name="MacDonald P.J.P."/>
            <person name="Mehta T."/>
            <person name="Montmayeur A."/>
            <person name="Murphy C."/>
            <person name="Neiman D."/>
            <person name="Pearson M."/>
            <person name="Priest M."/>
            <person name="Roberts A."/>
            <person name="Saif S."/>
            <person name="Shea T."/>
            <person name="Shenoy N."/>
            <person name="Sisk P."/>
            <person name="Stolte C."/>
            <person name="Sykes S."/>
            <person name="Yandava C."/>
            <person name="Wortman J."/>
            <person name="Nusbaum C."/>
            <person name="Birren B."/>
        </authorList>
    </citation>
    <scope>NUCLEOTIDE SEQUENCE</scope>
    <source>
        <strain evidence="1">R3-111a-1</strain>
    </source>
</reference>
<dbReference type="VEuPathDB" id="FungiDB:GGTG_03127"/>
<organism evidence="1">
    <name type="scientific">Gaeumannomyces tritici (strain R3-111a-1)</name>
    <name type="common">Wheat and barley take-all root rot fungus</name>
    <name type="synonym">Gaeumannomyces graminis var. tritici</name>
    <dbReference type="NCBI Taxonomy" id="644352"/>
    <lineage>
        <taxon>Eukaryota</taxon>
        <taxon>Fungi</taxon>
        <taxon>Dikarya</taxon>
        <taxon>Ascomycota</taxon>
        <taxon>Pezizomycotina</taxon>
        <taxon>Sordariomycetes</taxon>
        <taxon>Sordariomycetidae</taxon>
        <taxon>Magnaporthales</taxon>
        <taxon>Magnaporthaceae</taxon>
        <taxon>Gaeumannomyces</taxon>
    </lineage>
</organism>
<dbReference type="eggNOG" id="ENOG502SPN4">
    <property type="taxonomic scope" value="Eukaryota"/>
</dbReference>